<dbReference type="InterPro" id="IPR003451">
    <property type="entry name" value="LytB/IspH"/>
</dbReference>
<dbReference type="GO" id="GO:0046872">
    <property type="term" value="F:metal ion binding"/>
    <property type="evidence" value="ECO:0007669"/>
    <property type="project" value="UniProtKB-KW"/>
</dbReference>
<dbReference type="Gene3D" id="3.40.50.11270">
    <property type="match status" value="1"/>
</dbReference>
<evidence type="ECO:0000256" key="2">
    <source>
        <dbReference type="ARBA" id="ARBA00022485"/>
    </source>
</evidence>
<keyword evidence="5" id="KW-0411">Iron-sulfur</keyword>
<comment type="cofactor">
    <cofactor evidence="1">
        <name>[4Fe-4S] cluster</name>
        <dbReference type="ChEBI" id="CHEBI:49883"/>
    </cofactor>
</comment>
<evidence type="ECO:0000256" key="3">
    <source>
        <dbReference type="ARBA" id="ARBA00022723"/>
    </source>
</evidence>
<evidence type="ECO:0000256" key="5">
    <source>
        <dbReference type="ARBA" id="ARBA00023014"/>
    </source>
</evidence>
<dbReference type="GO" id="GO:0051745">
    <property type="term" value="F:4-hydroxy-3-methylbut-2-enyl diphosphate reductase activity"/>
    <property type="evidence" value="ECO:0007669"/>
    <property type="project" value="InterPro"/>
</dbReference>
<name>A0A160VF45_9ZZZZ</name>
<keyword evidence="6" id="KW-0560">Oxidoreductase</keyword>
<dbReference type="HAMAP" id="MF_00191">
    <property type="entry name" value="IspH"/>
    <property type="match status" value="1"/>
</dbReference>
<evidence type="ECO:0000256" key="1">
    <source>
        <dbReference type="ARBA" id="ARBA00001966"/>
    </source>
</evidence>
<dbReference type="PANTHER" id="PTHR30426">
    <property type="entry name" value="4-HYDROXY-3-METHYLBUT-2-ENYL DIPHOSPHATE REDUCTASE"/>
    <property type="match status" value="1"/>
</dbReference>
<keyword evidence="2" id="KW-0004">4Fe-4S</keyword>
<dbReference type="PANTHER" id="PTHR30426:SF0">
    <property type="entry name" value="4-HYDROXY-3-METHYLBUT-2-ENYL DIPHOSPHATE REDUCTASE"/>
    <property type="match status" value="1"/>
</dbReference>
<proteinExistence type="inferred from homology"/>
<dbReference type="GO" id="GO:0051539">
    <property type="term" value="F:4 iron, 4 sulfur cluster binding"/>
    <property type="evidence" value="ECO:0007669"/>
    <property type="project" value="UniProtKB-KW"/>
</dbReference>
<sequence length="286" mass="31569">MKIFLAKDAGYCFGVRDAVNLAYDTADDHGDVYMLGHIVHNENVVKDLNDAGTKVVESLDDVPADKPILFRAHGTPVDTWKDAKTNNMNIVDATCPLVLEIHEEVKNLEEEGRKIIIIGDHGHDEVVGIASQVKDPIIIATAEEAKALRKTKRAGVVSQSTQTIENVQKIINIIMTKVFDLRFVNTICFPTKRNQSQIKELAKQCDVMIVIGSFSSANSKRLTALAKERNKNSYQVTTADEIEPRWLKQAETVGVSAGASTPDNIINDVLTKIKEIGKVPDEMIYG</sequence>
<protein>
    <submittedName>
        <fullName evidence="6">4-hydroxy-3-methylbut-2-enyl diphosphate reductase</fullName>
        <ecNumber evidence="6">1.17.1.2</ecNumber>
    </submittedName>
</protein>
<dbReference type="NCBIfam" id="NF002187">
    <property type="entry name" value="PRK01045.1-1"/>
    <property type="match status" value="1"/>
</dbReference>
<dbReference type="NCBIfam" id="TIGR00216">
    <property type="entry name" value="ispH_lytB"/>
    <property type="match status" value="1"/>
</dbReference>
<accession>A0A160VF45</accession>
<dbReference type="Pfam" id="PF02401">
    <property type="entry name" value="LYTB"/>
    <property type="match status" value="1"/>
</dbReference>
<evidence type="ECO:0000256" key="4">
    <source>
        <dbReference type="ARBA" id="ARBA00023004"/>
    </source>
</evidence>
<dbReference type="GO" id="GO:0050992">
    <property type="term" value="P:dimethylallyl diphosphate biosynthetic process"/>
    <property type="evidence" value="ECO:0007669"/>
    <property type="project" value="InterPro"/>
</dbReference>
<dbReference type="EC" id="1.17.1.2" evidence="6"/>
<evidence type="ECO:0000313" key="6">
    <source>
        <dbReference type="EMBL" id="CUV09240.1"/>
    </source>
</evidence>
<keyword evidence="3" id="KW-0479">Metal-binding</keyword>
<organism evidence="6">
    <name type="scientific">hydrothermal vent metagenome</name>
    <dbReference type="NCBI Taxonomy" id="652676"/>
    <lineage>
        <taxon>unclassified sequences</taxon>
        <taxon>metagenomes</taxon>
        <taxon>ecological metagenomes</taxon>
    </lineage>
</organism>
<dbReference type="CDD" id="cd13944">
    <property type="entry name" value="lytB_ispH"/>
    <property type="match status" value="1"/>
</dbReference>
<reference evidence="6" key="1">
    <citation type="submission" date="2015-10" db="EMBL/GenBank/DDBJ databases">
        <authorList>
            <person name="Gilbert D.G."/>
        </authorList>
    </citation>
    <scope>NUCLEOTIDE SEQUENCE</scope>
</reference>
<dbReference type="GO" id="GO:0019288">
    <property type="term" value="P:isopentenyl diphosphate biosynthetic process, methylerythritol 4-phosphate pathway"/>
    <property type="evidence" value="ECO:0007669"/>
    <property type="project" value="InterPro"/>
</dbReference>
<dbReference type="AlphaFoldDB" id="A0A160VF45"/>
<keyword evidence="4" id="KW-0408">Iron</keyword>
<dbReference type="Gene3D" id="3.40.1010.20">
    <property type="entry name" value="4-hydroxy-3-methylbut-2-enyl diphosphate reductase, catalytic domain"/>
    <property type="match status" value="2"/>
</dbReference>
<gene>
    <name evidence="6" type="ORF">MGWOODY_Mmi606</name>
</gene>
<dbReference type="EMBL" id="FAXC01000207">
    <property type="protein sequence ID" value="CUV09240.1"/>
    <property type="molecule type" value="Genomic_DNA"/>
</dbReference>